<dbReference type="EMBL" id="KQ965821">
    <property type="protein sequence ID" value="KXS10468.1"/>
    <property type="molecule type" value="Genomic_DNA"/>
</dbReference>
<evidence type="ECO:0000259" key="2">
    <source>
        <dbReference type="PROSITE" id="PS50222"/>
    </source>
</evidence>
<dbReference type="GO" id="GO:0016020">
    <property type="term" value="C:membrane"/>
    <property type="evidence" value="ECO:0007669"/>
    <property type="project" value="InterPro"/>
</dbReference>
<dbReference type="InterPro" id="IPR006685">
    <property type="entry name" value="MscS_channel_2nd"/>
</dbReference>
<protein>
    <recommendedName>
        <fullName evidence="2">EF-hand domain-containing protein</fullName>
    </recommendedName>
</protein>
<keyword evidence="1" id="KW-1133">Transmembrane helix</keyword>
<feature type="domain" description="EF-hand" evidence="2">
    <location>
        <begin position="340"/>
        <end position="375"/>
    </location>
</feature>
<dbReference type="AlphaFoldDB" id="A0A139A1G9"/>
<dbReference type="OMA" id="IRIYCER"/>
<feature type="transmembrane region" description="Helical" evidence="1">
    <location>
        <begin position="95"/>
        <end position="116"/>
    </location>
</feature>
<dbReference type="InterPro" id="IPR010920">
    <property type="entry name" value="LSM_dom_sf"/>
</dbReference>
<dbReference type="InterPro" id="IPR002048">
    <property type="entry name" value="EF_hand_dom"/>
</dbReference>
<keyword evidence="1" id="KW-0812">Transmembrane</keyword>
<dbReference type="Gene3D" id="1.10.238.10">
    <property type="entry name" value="EF-hand"/>
    <property type="match status" value="1"/>
</dbReference>
<evidence type="ECO:0000313" key="3">
    <source>
        <dbReference type="EMBL" id="KXS10468.1"/>
    </source>
</evidence>
<dbReference type="GO" id="GO:0005262">
    <property type="term" value="F:calcium channel activity"/>
    <property type="evidence" value="ECO:0007669"/>
    <property type="project" value="TreeGrafter"/>
</dbReference>
<name>A0A139A1G9_GONPJ</name>
<reference evidence="3 4" key="1">
    <citation type="journal article" date="2015" name="Genome Biol. Evol.">
        <title>Phylogenomic analyses indicate that early fungi evolved digesting cell walls of algal ancestors of land plants.</title>
        <authorList>
            <person name="Chang Y."/>
            <person name="Wang S."/>
            <person name="Sekimoto S."/>
            <person name="Aerts A.L."/>
            <person name="Choi C."/>
            <person name="Clum A."/>
            <person name="LaButti K.M."/>
            <person name="Lindquist E.A."/>
            <person name="Yee Ngan C."/>
            <person name="Ohm R.A."/>
            <person name="Salamov A.A."/>
            <person name="Grigoriev I.V."/>
            <person name="Spatafora J.W."/>
            <person name="Berbee M.L."/>
        </authorList>
    </citation>
    <scope>NUCLEOTIDE SEQUENCE [LARGE SCALE GENOMIC DNA]</scope>
    <source>
        <strain evidence="3 4">JEL478</strain>
    </source>
</reference>
<feature type="transmembrane region" description="Helical" evidence="1">
    <location>
        <begin position="420"/>
        <end position="439"/>
    </location>
</feature>
<feature type="transmembrane region" description="Helical" evidence="1">
    <location>
        <begin position="395"/>
        <end position="414"/>
    </location>
</feature>
<feature type="transmembrane region" description="Helical" evidence="1">
    <location>
        <begin position="61"/>
        <end position="80"/>
    </location>
</feature>
<feature type="transmembrane region" description="Helical" evidence="1">
    <location>
        <begin position="17"/>
        <end position="40"/>
    </location>
</feature>
<evidence type="ECO:0000256" key="1">
    <source>
        <dbReference type="SAM" id="Phobius"/>
    </source>
</evidence>
<dbReference type="PROSITE" id="PS50222">
    <property type="entry name" value="EF_HAND_2"/>
    <property type="match status" value="1"/>
</dbReference>
<gene>
    <name evidence="3" type="ORF">M427DRAFT_139234</name>
</gene>
<keyword evidence="1" id="KW-0472">Membrane</keyword>
<organism evidence="3 4">
    <name type="scientific">Gonapodya prolifera (strain JEL478)</name>
    <name type="common">Monoblepharis prolifera</name>
    <dbReference type="NCBI Taxonomy" id="1344416"/>
    <lineage>
        <taxon>Eukaryota</taxon>
        <taxon>Fungi</taxon>
        <taxon>Fungi incertae sedis</taxon>
        <taxon>Chytridiomycota</taxon>
        <taxon>Chytridiomycota incertae sedis</taxon>
        <taxon>Monoblepharidomycetes</taxon>
        <taxon>Monoblepharidales</taxon>
        <taxon>Gonapodyaceae</taxon>
        <taxon>Gonapodya</taxon>
    </lineage>
</organism>
<dbReference type="GO" id="GO:0005509">
    <property type="term" value="F:calcium ion binding"/>
    <property type="evidence" value="ECO:0007669"/>
    <property type="project" value="InterPro"/>
</dbReference>
<dbReference type="OrthoDB" id="544685at2759"/>
<dbReference type="Proteomes" id="UP000070544">
    <property type="component" value="Unassembled WGS sequence"/>
</dbReference>
<dbReference type="PANTHER" id="PTHR31323:SF1">
    <property type="entry name" value="MECHANOSENSITIVE ION CHANNEL PROTEIN"/>
    <property type="match status" value="1"/>
</dbReference>
<evidence type="ECO:0000313" key="4">
    <source>
        <dbReference type="Proteomes" id="UP000070544"/>
    </source>
</evidence>
<dbReference type="InterPro" id="IPR011992">
    <property type="entry name" value="EF-hand-dom_pair"/>
</dbReference>
<accession>A0A139A1G9</accession>
<proteinExistence type="predicted"/>
<sequence>MRTEVSAIPVQLSTWSLFVWFTIASLGALRLVVWCVWHTYRKLFTRISSAQTLALLEPLQRWLTVAMWSVVNYGAWLWMLRTQVCPDTRDCEDNIITSAFLGVMITSLCFFVKAWLFQSFVRFFHKSTYSERLKRLRFSEFVLDTLRSSRRRAQRAQRKRSQKADRKLSVKNVIASVARAPSPTSSVSDEDAEEAQNTVMDATKVADVPTSLAPAADANELPYLDTADSTRDVESGTVRKPAVRIVTSPGSEKKRTFHFLKSFGRGLGRSKLNPLVLVDTIRRRKDIVTADNATSVAAETTNVSDDLRVQATEFAKKTFNWLCPDDRVELLLEDFIPYFAKSATAKKAFTLFDRNANGGISKSEMRYIVVEIFEEQRDVARSIDDMRVALEKLDLMLSVLVGFMLFWVWLVLFGVDLADVFVTVTSIMVLSTYIVGGTLKDTFDCLVFLFITHPYDIGDTIVIPGHVFPYIVQEMNVLTTAFKRVDGTYVYASNTVIQKLFINNVRRSAPMSQNIELEVPINIPVDTILELRRRMAEWVEAEKTDYSSFDLYITEMASGISHMRIFASVKHRDNWHDEQKRYQRQTKFVTKFKQVLQELLIPAHDM</sequence>
<dbReference type="PANTHER" id="PTHR31323">
    <property type="entry name" value="MECHANOSENSITIVE ION CHANNEL PROTEIN MSY2"/>
    <property type="match status" value="1"/>
</dbReference>
<keyword evidence="4" id="KW-1185">Reference proteome</keyword>
<dbReference type="Pfam" id="PF00924">
    <property type="entry name" value="MS_channel_2nd"/>
    <property type="match status" value="1"/>
</dbReference>
<dbReference type="SUPFAM" id="SSF47473">
    <property type="entry name" value="EF-hand"/>
    <property type="match status" value="1"/>
</dbReference>
<dbReference type="GO" id="GO:0006874">
    <property type="term" value="P:intracellular calcium ion homeostasis"/>
    <property type="evidence" value="ECO:0007669"/>
    <property type="project" value="TreeGrafter"/>
</dbReference>
<dbReference type="SUPFAM" id="SSF50182">
    <property type="entry name" value="Sm-like ribonucleoproteins"/>
    <property type="match status" value="1"/>
</dbReference>